<dbReference type="PANTHER" id="PTHR21192">
    <property type="entry name" value="NUCLEAR PROTEIN E3-3"/>
    <property type="match status" value="1"/>
</dbReference>
<dbReference type="EMBL" id="JBHSCW010000003">
    <property type="protein sequence ID" value="MFC4351193.1"/>
    <property type="molecule type" value="Genomic_DNA"/>
</dbReference>
<dbReference type="Gene3D" id="3.40.1230.10">
    <property type="entry name" value="MTH938-like"/>
    <property type="match status" value="1"/>
</dbReference>
<dbReference type="InterPro" id="IPR007523">
    <property type="entry name" value="NDUFAF3/AAMDC"/>
</dbReference>
<evidence type="ECO:0000313" key="2">
    <source>
        <dbReference type="Proteomes" id="UP001595799"/>
    </source>
</evidence>
<organism evidence="1 2">
    <name type="scientific">Fodinicurvata halophila</name>
    <dbReference type="NCBI Taxonomy" id="1419723"/>
    <lineage>
        <taxon>Bacteria</taxon>
        <taxon>Pseudomonadati</taxon>
        <taxon>Pseudomonadota</taxon>
        <taxon>Alphaproteobacteria</taxon>
        <taxon>Rhodospirillales</taxon>
        <taxon>Rhodovibrionaceae</taxon>
        <taxon>Fodinicurvata</taxon>
    </lineage>
</organism>
<dbReference type="InterPro" id="IPR036748">
    <property type="entry name" value="MTH938-like_sf"/>
</dbReference>
<evidence type="ECO:0000313" key="1">
    <source>
        <dbReference type="EMBL" id="MFC4351193.1"/>
    </source>
</evidence>
<sequence>MDVTPLVPQGRQVIEAYGDNGFRISGVRYDGSVLVLPDRTLNWAVATSEDITAESLVPVTDHEETELLLLGFGKRPVMLSQAFRDTLRSKGVSLEPMDTGAASRTYNVLLAEGRRVAAALIAVE</sequence>
<dbReference type="SUPFAM" id="SSF64076">
    <property type="entry name" value="MTH938-like"/>
    <property type="match status" value="1"/>
</dbReference>
<dbReference type="RefSeq" id="WP_382421532.1">
    <property type="nucleotide sequence ID" value="NZ_JBHSCW010000003.1"/>
</dbReference>
<accession>A0ABV8UL61</accession>
<dbReference type="Pfam" id="PF04430">
    <property type="entry name" value="DUF498"/>
    <property type="match status" value="1"/>
</dbReference>
<comment type="caution">
    <text evidence="1">The sequence shown here is derived from an EMBL/GenBank/DDBJ whole genome shotgun (WGS) entry which is preliminary data.</text>
</comment>
<name>A0ABV8UL61_9PROT</name>
<reference evidence="2" key="1">
    <citation type="journal article" date="2019" name="Int. J. Syst. Evol. Microbiol.">
        <title>The Global Catalogue of Microorganisms (GCM) 10K type strain sequencing project: providing services to taxonomists for standard genome sequencing and annotation.</title>
        <authorList>
            <consortium name="The Broad Institute Genomics Platform"/>
            <consortium name="The Broad Institute Genome Sequencing Center for Infectious Disease"/>
            <person name="Wu L."/>
            <person name="Ma J."/>
        </authorList>
    </citation>
    <scope>NUCLEOTIDE SEQUENCE [LARGE SCALE GENOMIC DNA]</scope>
    <source>
        <strain evidence="2">CECT 8472</strain>
    </source>
</reference>
<protein>
    <submittedName>
        <fullName evidence="1">Mth938-like domain-containing protein</fullName>
    </submittedName>
</protein>
<gene>
    <name evidence="1" type="ORF">ACFOW6_06500</name>
</gene>
<dbReference type="PANTHER" id="PTHR21192:SF2">
    <property type="entry name" value="NADH DEHYDROGENASE [UBIQUINONE] 1 ALPHA SUBCOMPLEX ASSEMBLY FACTOR 3"/>
    <property type="match status" value="1"/>
</dbReference>
<proteinExistence type="predicted"/>
<dbReference type="Proteomes" id="UP001595799">
    <property type="component" value="Unassembled WGS sequence"/>
</dbReference>
<keyword evidence="2" id="KW-1185">Reference proteome</keyword>
<dbReference type="CDD" id="cd00248">
    <property type="entry name" value="Mth938-like"/>
    <property type="match status" value="1"/>
</dbReference>